<evidence type="ECO:0000256" key="2">
    <source>
        <dbReference type="ARBA" id="ARBA00022840"/>
    </source>
</evidence>
<feature type="compositionally biased region" description="Polar residues" evidence="3">
    <location>
        <begin position="258"/>
        <end position="268"/>
    </location>
</feature>
<accession>A0A9W8MXK9</accession>
<sequence length="966" mass="105330">MPGAGSFRSRSSGSSTSSLSSTFSDITSSTSASSSSPPTSKTNAFFATPFSTRPPSPVATPPAPTSQKAQPPRSLTADFFSTPLRPPSPPPPSIPPVKHSTFNLSRIFPSRYTSTAQRSPDQVQFHTLDANDIERRTHERNSSSGSDSSFIPSFAENRLPTPPPSAITPRPPHRQDTIVPHFQKEDQDESTPKPSDHEPALLHFERSLLLAPQTEQRTKPEPLPVEEDDREDKEPQPGSLIPLPTSDPPSLPVSPLSMTFTVTAPTSGSHDDRSTPTPTNDVSISGLFSESESPAPAASSSTSGPTDLETHPNSTPAPTLRLQRCLGHGAFSSVWLAEDLSPVPLTLVSKKSVRDLRRRASGRDRERDSEARRDRVIAVPETPAAIQPSNAQNNKPDKRPPSRLREGLRSILALSPVSIPLLSTSPSNNDSHLSRNSSIKSSPSADVVALSRNSSIRSLPSIAGDISRNSSLRSTPPSRNSSFRLPLSQDTTLSRDSNERDGEMGVPRDSEGARKGSEDGLSVPDVGLTASLSRQSSLNKKGKGRLVAVKMTPRKAKAVHGREREEEERTRVGFVREVEVLKHISHPNITPLLAHLSTSSHHILVLPYLPGGDLLGLVNSDVAWGKLGESVLRRIWCELCKAVGWMHGVGLVHRDIKLENILMTTPAFTSLAETSPRPTLACLPPPPAPFIKLTDFGLSRFVEIDANGDAELLSTRCGSEAYAAPELVTGGRDGYDARKTDAWACGVVLYALVGRYLPFGEGVSTDGEAKVKIGGERGVGYHGGHTSVVERRHWLMRIARGEWTWPSDDADGVDEAIPTNEVDRHMEEDEEELVGPRLVKSQGARRIVSRLLVRDTKKRARIGDLWDDPWMNGAEEEQWQANEMLHEYEHHELRGGDGTDDVSMQDGQEWSFDDEDGSSDDVRFYGGCTALPLDDEDHDEEEEEEEEGGCLLDHEGIDSITRQEVI</sequence>
<gene>
    <name evidence="5" type="ORF">NLJ89_g2523</name>
</gene>
<feature type="compositionally biased region" description="Low complexity" evidence="3">
    <location>
        <begin position="1"/>
        <end position="40"/>
    </location>
</feature>
<feature type="domain" description="Protein kinase" evidence="4">
    <location>
        <begin position="518"/>
        <end position="871"/>
    </location>
</feature>
<dbReference type="GO" id="GO:0035556">
    <property type="term" value="P:intracellular signal transduction"/>
    <property type="evidence" value="ECO:0007669"/>
    <property type="project" value="TreeGrafter"/>
</dbReference>
<feature type="region of interest" description="Disordered" evidence="3">
    <location>
        <begin position="1"/>
        <end position="320"/>
    </location>
</feature>
<feature type="compositionally biased region" description="Polar residues" evidence="3">
    <location>
        <begin position="41"/>
        <end position="51"/>
    </location>
</feature>
<dbReference type="InterPro" id="IPR011009">
    <property type="entry name" value="Kinase-like_dom_sf"/>
</dbReference>
<feature type="compositionally biased region" description="Pro residues" evidence="3">
    <location>
        <begin position="160"/>
        <end position="170"/>
    </location>
</feature>
<feature type="region of interest" description="Disordered" evidence="3">
    <location>
        <begin position="893"/>
        <end position="966"/>
    </location>
</feature>
<feature type="compositionally biased region" description="Polar residues" evidence="3">
    <location>
        <begin position="530"/>
        <end position="539"/>
    </location>
</feature>
<feature type="region of interest" description="Disordered" evidence="3">
    <location>
        <begin position="461"/>
        <end position="543"/>
    </location>
</feature>
<feature type="compositionally biased region" description="Basic and acidic residues" evidence="3">
    <location>
        <begin position="361"/>
        <end position="376"/>
    </location>
</feature>
<dbReference type="AlphaFoldDB" id="A0A9W8MXK9"/>
<dbReference type="PANTHER" id="PTHR24346:SF110">
    <property type="entry name" value="NON-SPECIFIC SERINE_THREONINE PROTEIN KINASE"/>
    <property type="match status" value="1"/>
</dbReference>
<dbReference type="GO" id="GO:0004674">
    <property type="term" value="F:protein serine/threonine kinase activity"/>
    <property type="evidence" value="ECO:0007669"/>
    <property type="project" value="TreeGrafter"/>
</dbReference>
<evidence type="ECO:0000313" key="5">
    <source>
        <dbReference type="EMBL" id="KAJ3514169.1"/>
    </source>
</evidence>
<feature type="region of interest" description="Disordered" evidence="3">
    <location>
        <begin position="420"/>
        <end position="446"/>
    </location>
</feature>
<feature type="compositionally biased region" description="Polar residues" evidence="3">
    <location>
        <begin position="111"/>
        <end position="125"/>
    </location>
</feature>
<dbReference type="GO" id="GO:0005524">
    <property type="term" value="F:ATP binding"/>
    <property type="evidence" value="ECO:0007669"/>
    <property type="project" value="UniProtKB-KW"/>
</dbReference>
<dbReference type="Pfam" id="PF00069">
    <property type="entry name" value="Pkinase"/>
    <property type="match status" value="1"/>
</dbReference>
<dbReference type="PROSITE" id="PS50011">
    <property type="entry name" value="PROTEIN_KINASE_DOM"/>
    <property type="match status" value="1"/>
</dbReference>
<dbReference type="InterPro" id="IPR008271">
    <property type="entry name" value="Ser/Thr_kinase_AS"/>
</dbReference>
<evidence type="ECO:0000313" key="6">
    <source>
        <dbReference type="Proteomes" id="UP001148786"/>
    </source>
</evidence>
<feature type="compositionally biased region" description="Basic and acidic residues" evidence="3">
    <location>
        <begin position="132"/>
        <end position="141"/>
    </location>
</feature>
<feature type="compositionally biased region" description="Acidic residues" evidence="3">
    <location>
        <begin position="933"/>
        <end position="948"/>
    </location>
</feature>
<evidence type="ECO:0000259" key="4">
    <source>
        <dbReference type="PROSITE" id="PS50011"/>
    </source>
</evidence>
<keyword evidence="1" id="KW-0547">Nucleotide-binding</keyword>
<feature type="compositionally biased region" description="Basic and acidic residues" evidence="3">
    <location>
        <begin position="182"/>
        <end position="206"/>
    </location>
</feature>
<dbReference type="Proteomes" id="UP001148786">
    <property type="component" value="Unassembled WGS sequence"/>
</dbReference>
<comment type="caution">
    <text evidence="5">The sequence shown here is derived from an EMBL/GenBank/DDBJ whole genome shotgun (WGS) entry which is preliminary data.</text>
</comment>
<keyword evidence="6" id="KW-1185">Reference proteome</keyword>
<name>A0A9W8MXK9_9AGAR</name>
<feature type="compositionally biased region" description="Polar residues" evidence="3">
    <location>
        <begin position="421"/>
        <end position="444"/>
    </location>
</feature>
<dbReference type="OrthoDB" id="289250at2759"/>
<feature type="compositionally biased region" description="Basic and acidic residues" evidence="3">
    <location>
        <begin position="496"/>
        <end position="518"/>
    </location>
</feature>
<reference evidence="5" key="1">
    <citation type="submission" date="2022-07" db="EMBL/GenBank/DDBJ databases">
        <title>Genome Sequence of Agrocybe chaxingu.</title>
        <authorList>
            <person name="Buettner E."/>
        </authorList>
    </citation>
    <scope>NUCLEOTIDE SEQUENCE</scope>
    <source>
        <strain evidence="5">MP-N11</strain>
    </source>
</reference>
<dbReference type="PROSITE" id="PS00108">
    <property type="entry name" value="PROTEIN_KINASE_ST"/>
    <property type="match status" value="1"/>
</dbReference>
<dbReference type="GO" id="GO:0005737">
    <property type="term" value="C:cytoplasm"/>
    <property type="evidence" value="ECO:0007669"/>
    <property type="project" value="TreeGrafter"/>
</dbReference>
<feature type="compositionally biased region" description="Low complexity" evidence="3">
    <location>
        <begin position="289"/>
        <end position="306"/>
    </location>
</feature>
<evidence type="ECO:0000256" key="1">
    <source>
        <dbReference type="ARBA" id="ARBA00022741"/>
    </source>
</evidence>
<feature type="compositionally biased region" description="Pro residues" evidence="3">
    <location>
        <begin position="52"/>
        <end position="64"/>
    </location>
</feature>
<feature type="compositionally biased region" description="Polar residues" evidence="3">
    <location>
        <begin position="275"/>
        <end position="288"/>
    </location>
</feature>
<dbReference type="EMBL" id="JANKHO010000158">
    <property type="protein sequence ID" value="KAJ3514169.1"/>
    <property type="molecule type" value="Genomic_DNA"/>
</dbReference>
<dbReference type="SMART" id="SM00220">
    <property type="entry name" value="S_TKc"/>
    <property type="match status" value="1"/>
</dbReference>
<dbReference type="Gene3D" id="3.30.200.20">
    <property type="entry name" value="Phosphorylase Kinase, domain 1"/>
    <property type="match status" value="1"/>
</dbReference>
<proteinExistence type="predicted"/>
<dbReference type="PANTHER" id="PTHR24346">
    <property type="entry name" value="MAP/MICROTUBULE AFFINITY-REGULATING KINASE"/>
    <property type="match status" value="1"/>
</dbReference>
<evidence type="ECO:0000256" key="3">
    <source>
        <dbReference type="SAM" id="MobiDB-lite"/>
    </source>
</evidence>
<feature type="compositionally biased region" description="Pro residues" evidence="3">
    <location>
        <begin position="84"/>
        <end position="95"/>
    </location>
</feature>
<feature type="region of interest" description="Disordered" evidence="3">
    <location>
        <begin position="354"/>
        <end position="403"/>
    </location>
</feature>
<dbReference type="SUPFAM" id="SSF56112">
    <property type="entry name" value="Protein kinase-like (PK-like)"/>
    <property type="match status" value="1"/>
</dbReference>
<dbReference type="InterPro" id="IPR000719">
    <property type="entry name" value="Prot_kinase_dom"/>
</dbReference>
<keyword evidence="2" id="KW-0067">ATP-binding</keyword>
<organism evidence="5 6">
    <name type="scientific">Agrocybe chaxingu</name>
    <dbReference type="NCBI Taxonomy" id="84603"/>
    <lineage>
        <taxon>Eukaryota</taxon>
        <taxon>Fungi</taxon>
        <taxon>Dikarya</taxon>
        <taxon>Basidiomycota</taxon>
        <taxon>Agaricomycotina</taxon>
        <taxon>Agaricomycetes</taxon>
        <taxon>Agaricomycetidae</taxon>
        <taxon>Agaricales</taxon>
        <taxon>Agaricineae</taxon>
        <taxon>Strophariaceae</taxon>
        <taxon>Agrocybe</taxon>
    </lineage>
</organism>
<feature type="compositionally biased region" description="Polar residues" evidence="3">
    <location>
        <begin position="467"/>
        <end position="495"/>
    </location>
</feature>
<dbReference type="Gene3D" id="1.10.510.10">
    <property type="entry name" value="Transferase(Phosphotransferase) domain 1"/>
    <property type="match status" value="1"/>
</dbReference>
<protein>
    <recommendedName>
        <fullName evidence="4">Protein kinase domain-containing protein</fullName>
    </recommendedName>
</protein>
<feature type="compositionally biased region" description="Low complexity" evidence="3">
    <location>
        <begin position="142"/>
        <end position="153"/>
    </location>
</feature>